<dbReference type="RefSeq" id="WP_051192809.1">
    <property type="nucleotide sequence ID" value="NZ_JBIAQY010000006.1"/>
</dbReference>
<dbReference type="PANTHER" id="PTHR21432">
    <property type="entry name" value="ACETYL-COA HYDROLASE-RELATED"/>
    <property type="match status" value="1"/>
</dbReference>
<sequence>MSVIVEHMDAASALALVGDGAHIVAAPGCGAPTTLLRAVNKQAPGRGWTLGSGMLLGDYPFLDVVRSGDLRYRTWHVMAPVRELVADGVVGYVPIRASRVAGLLAAHGVGAALVRVTPPDRHGYCSLGPSAGYGLDALRLAGVRIGEVDPDLPRTHGGTTVHRSVFDALVETEDPTPRYESAKPDAISKQIAAHILALLPRDPTLQIGIGSIPEAVVSSLATADVGRVRFAGMATDEMVDLFERGIIAPEVDESPITSPELMGTERLMRFADGNPAVSVYPSSRAHDAALLGRIERFVSINTAIEVDLSGQVNSEMIRGRQVSGVGGSLDFVDAASRSLGGLRVIALPAATANGVHPKIVGAIGASGTVTMPRSMVDAVVTEYGVAVLEGLTTVERSEALIAISHPQHRAALTEYAGAQR</sequence>
<comment type="caution">
    <text evidence="2">The sequence shown here is derived from an EMBL/GenBank/DDBJ whole genome shotgun (WGS) entry which is preliminary data.</text>
</comment>
<dbReference type="Pfam" id="PF13336">
    <property type="entry name" value="AcetylCoA_hyd_C"/>
    <property type="match status" value="1"/>
</dbReference>
<dbReference type="Gene3D" id="3.40.1080.10">
    <property type="entry name" value="Glutaconate Coenzyme A-transferase"/>
    <property type="match status" value="1"/>
</dbReference>
<dbReference type="Gene3D" id="3.30.750.70">
    <property type="entry name" value="4-hydroxybutyrate coenzyme like domains"/>
    <property type="match status" value="1"/>
</dbReference>
<dbReference type="EMBL" id="JBIAQY010000006">
    <property type="protein sequence ID" value="MFF3570131.1"/>
    <property type="molecule type" value="Genomic_DNA"/>
</dbReference>
<dbReference type="InterPro" id="IPR026888">
    <property type="entry name" value="AcetylCoA_hyd_C"/>
</dbReference>
<reference evidence="2 3" key="1">
    <citation type="submission" date="2024-10" db="EMBL/GenBank/DDBJ databases">
        <title>The Natural Products Discovery Center: Release of the First 8490 Sequenced Strains for Exploring Actinobacteria Biosynthetic Diversity.</title>
        <authorList>
            <person name="Kalkreuter E."/>
            <person name="Kautsar S.A."/>
            <person name="Yang D."/>
            <person name="Bader C.D."/>
            <person name="Teijaro C.N."/>
            <person name="Fluegel L."/>
            <person name="Davis C.M."/>
            <person name="Simpson J.R."/>
            <person name="Lauterbach L."/>
            <person name="Steele A.D."/>
            <person name="Gui C."/>
            <person name="Meng S."/>
            <person name="Li G."/>
            <person name="Viehrig K."/>
            <person name="Ye F."/>
            <person name="Su P."/>
            <person name="Kiefer A.F."/>
            <person name="Nichols A."/>
            <person name="Cepeda A.J."/>
            <person name="Yan W."/>
            <person name="Fan B."/>
            <person name="Jiang Y."/>
            <person name="Adhikari A."/>
            <person name="Zheng C.-J."/>
            <person name="Schuster L."/>
            <person name="Cowan T.M."/>
            <person name="Smanski M.J."/>
            <person name="Chevrette M.G."/>
            <person name="De Carvalho L.P.S."/>
            <person name="Shen B."/>
        </authorList>
    </citation>
    <scope>NUCLEOTIDE SEQUENCE [LARGE SCALE GENOMIC DNA]</scope>
    <source>
        <strain evidence="2 3">NPDC002593</strain>
    </source>
</reference>
<organism evidence="2 3">
    <name type="scientific">Nocardia jiangxiensis</name>
    <dbReference type="NCBI Taxonomy" id="282685"/>
    <lineage>
        <taxon>Bacteria</taxon>
        <taxon>Bacillati</taxon>
        <taxon>Actinomycetota</taxon>
        <taxon>Actinomycetes</taxon>
        <taxon>Mycobacteriales</taxon>
        <taxon>Nocardiaceae</taxon>
        <taxon>Nocardia</taxon>
    </lineage>
</organism>
<dbReference type="SUPFAM" id="SSF100950">
    <property type="entry name" value="NagB/RpiA/CoA transferase-like"/>
    <property type="match status" value="2"/>
</dbReference>
<keyword evidence="2" id="KW-0378">Hydrolase</keyword>
<protein>
    <submittedName>
        <fullName evidence="2">Acetyl-CoA hydrolase/transferase family protein</fullName>
    </submittedName>
</protein>
<dbReference type="PANTHER" id="PTHR21432:SF20">
    <property type="entry name" value="ACETYL-COA HYDROLASE"/>
    <property type="match status" value="1"/>
</dbReference>
<gene>
    <name evidence="2" type="ORF">ACFYXQ_20335</name>
</gene>
<dbReference type="GO" id="GO:0016787">
    <property type="term" value="F:hydrolase activity"/>
    <property type="evidence" value="ECO:0007669"/>
    <property type="project" value="UniProtKB-KW"/>
</dbReference>
<dbReference type="InterPro" id="IPR046433">
    <property type="entry name" value="ActCoA_hydro"/>
</dbReference>
<dbReference type="InterPro" id="IPR037171">
    <property type="entry name" value="NagB/RpiA_transferase-like"/>
</dbReference>
<evidence type="ECO:0000259" key="1">
    <source>
        <dbReference type="Pfam" id="PF13336"/>
    </source>
</evidence>
<name>A0ABW6S1F7_9NOCA</name>
<dbReference type="Gene3D" id="3.40.1080.20">
    <property type="entry name" value="Acetyl-CoA hydrolase/transferase C-terminal domain"/>
    <property type="match status" value="1"/>
</dbReference>
<evidence type="ECO:0000313" key="3">
    <source>
        <dbReference type="Proteomes" id="UP001601992"/>
    </source>
</evidence>
<dbReference type="Proteomes" id="UP001601992">
    <property type="component" value="Unassembled WGS sequence"/>
</dbReference>
<accession>A0ABW6S1F7</accession>
<keyword evidence="3" id="KW-1185">Reference proteome</keyword>
<feature type="domain" description="Acetyl-CoA hydrolase/transferase C-terminal" evidence="1">
    <location>
        <begin position="263"/>
        <end position="416"/>
    </location>
</feature>
<proteinExistence type="predicted"/>
<dbReference type="InterPro" id="IPR038460">
    <property type="entry name" value="AcetylCoA_hyd_C_sf"/>
</dbReference>
<evidence type="ECO:0000313" key="2">
    <source>
        <dbReference type="EMBL" id="MFF3570131.1"/>
    </source>
</evidence>